<comment type="caution">
    <text evidence="4">The sequence shown here is derived from an EMBL/GenBank/DDBJ whole genome shotgun (WGS) entry which is preliminary data.</text>
</comment>
<organism evidence="4 5">
    <name type="scientific">Reticulibacter mediterranei</name>
    <dbReference type="NCBI Taxonomy" id="2778369"/>
    <lineage>
        <taxon>Bacteria</taxon>
        <taxon>Bacillati</taxon>
        <taxon>Chloroflexota</taxon>
        <taxon>Ktedonobacteria</taxon>
        <taxon>Ktedonobacterales</taxon>
        <taxon>Reticulibacteraceae</taxon>
        <taxon>Reticulibacter</taxon>
    </lineage>
</organism>
<dbReference type="RefSeq" id="WP_220206132.1">
    <property type="nucleotide sequence ID" value="NZ_BNJK01000001.1"/>
</dbReference>
<dbReference type="SMART" id="SM00448">
    <property type="entry name" value="REC"/>
    <property type="match status" value="1"/>
</dbReference>
<dbReference type="Proteomes" id="UP000597444">
    <property type="component" value="Unassembled WGS sequence"/>
</dbReference>
<keyword evidence="1 2" id="KW-0597">Phosphoprotein</keyword>
<feature type="domain" description="Response regulatory" evidence="3">
    <location>
        <begin position="10"/>
        <end position="129"/>
    </location>
</feature>
<sequence>MQGTMHGVKTILLVEDDSSNAEMLELLIHTETPYHVWAFQSAADVLERLEEVKALQPALFLLDYHLSSMTALDLYDRLHSTDGLEQIPAMVITASLVNELEPEFMRRNIPLFYKPFELDDFLSSLSRCLQD</sequence>
<reference evidence="4" key="1">
    <citation type="submission" date="2020-10" db="EMBL/GenBank/DDBJ databases">
        <title>Taxonomic study of unclassified bacteria belonging to the class Ktedonobacteria.</title>
        <authorList>
            <person name="Yabe S."/>
            <person name="Wang C.M."/>
            <person name="Zheng Y."/>
            <person name="Sakai Y."/>
            <person name="Cavaletti L."/>
            <person name="Monciardini P."/>
            <person name="Donadio S."/>
        </authorList>
    </citation>
    <scope>NUCLEOTIDE SEQUENCE</scope>
    <source>
        <strain evidence="4">ID150040</strain>
    </source>
</reference>
<keyword evidence="5" id="KW-1185">Reference proteome</keyword>
<gene>
    <name evidence="4" type="ORF">KSF_055030</name>
</gene>
<proteinExistence type="predicted"/>
<dbReference type="SUPFAM" id="SSF52172">
    <property type="entry name" value="CheY-like"/>
    <property type="match status" value="1"/>
</dbReference>
<dbReference type="PANTHER" id="PTHR44591">
    <property type="entry name" value="STRESS RESPONSE REGULATOR PROTEIN 1"/>
    <property type="match status" value="1"/>
</dbReference>
<dbReference type="Gene3D" id="3.40.50.2300">
    <property type="match status" value="1"/>
</dbReference>
<name>A0A8J3N4L2_9CHLR</name>
<evidence type="ECO:0000313" key="4">
    <source>
        <dbReference type="EMBL" id="GHO95455.1"/>
    </source>
</evidence>
<dbReference type="Pfam" id="PF00072">
    <property type="entry name" value="Response_reg"/>
    <property type="match status" value="1"/>
</dbReference>
<dbReference type="PANTHER" id="PTHR44591:SF25">
    <property type="entry name" value="CHEMOTAXIS TWO-COMPONENT RESPONSE REGULATOR"/>
    <property type="match status" value="1"/>
</dbReference>
<feature type="modified residue" description="4-aspartylphosphate" evidence="2">
    <location>
        <position position="63"/>
    </location>
</feature>
<evidence type="ECO:0000259" key="3">
    <source>
        <dbReference type="PROSITE" id="PS50110"/>
    </source>
</evidence>
<dbReference type="PROSITE" id="PS50110">
    <property type="entry name" value="RESPONSE_REGULATORY"/>
    <property type="match status" value="1"/>
</dbReference>
<evidence type="ECO:0000256" key="1">
    <source>
        <dbReference type="ARBA" id="ARBA00022553"/>
    </source>
</evidence>
<dbReference type="GO" id="GO:0000160">
    <property type="term" value="P:phosphorelay signal transduction system"/>
    <property type="evidence" value="ECO:0007669"/>
    <property type="project" value="InterPro"/>
</dbReference>
<evidence type="ECO:0000313" key="5">
    <source>
        <dbReference type="Proteomes" id="UP000597444"/>
    </source>
</evidence>
<dbReference type="AlphaFoldDB" id="A0A8J3N4L2"/>
<dbReference type="InterPro" id="IPR050595">
    <property type="entry name" value="Bact_response_regulator"/>
</dbReference>
<evidence type="ECO:0000256" key="2">
    <source>
        <dbReference type="PROSITE-ProRule" id="PRU00169"/>
    </source>
</evidence>
<dbReference type="EMBL" id="BNJK01000001">
    <property type="protein sequence ID" value="GHO95455.1"/>
    <property type="molecule type" value="Genomic_DNA"/>
</dbReference>
<dbReference type="InterPro" id="IPR011006">
    <property type="entry name" value="CheY-like_superfamily"/>
</dbReference>
<dbReference type="InterPro" id="IPR001789">
    <property type="entry name" value="Sig_transdc_resp-reg_receiver"/>
</dbReference>
<accession>A0A8J3N4L2</accession>
<protein>
    <recommendedName>
        <fullName evidence="3">Response regulatory domain-containing protein</fullName>
    </recommendedName>
</protein>